<dbReference type="PROSITE" id="PS50072">
    <property type="entry name" value="CSA_PPIASE_2"/>
    <property type="match status" value="1"/>
</dbReference>
<keyword evidence="2 3" id="KW-0413">Isomerase</keyword>
<protein>
    <recommendedName>
        <fullName evidence="3">Peptidyl-prolyl cis-trans isomerase</fullName>
        <shortName evidence="3">PPIase</shortName>
        <ecNumber evidence="3">5.2.1.8</ecNumber>
    </recommendedName>
</protein>
<dbReference type="Proteomes" id="UP000257323">
    <property type="component" value="Unassembled WGS sequence"/>
</dbReference>
<evidence type="ECO:0000256" key="1">
    <source>
        <dbReference type="ARBA" id="ARBA00023110"/>
    </source>
</evidence>
<dbReference type="SUPFAM" id="SSF50891">
    <property type="entry name" value="Cyclophilin-like"/>
    <property type="match status" value="1"/>
</dbReference>
<dbReference type="InterPro" id="IPR044665">
    <property type="entry name" value="E_coli_cyclophilin_A-like"/>
</dbReference>
<dbReference type="InterPro" id="IPR029000">
    <property type="entry name" value="Cyclophilin-like_dom_sf"/>
</dbReference>
<dbReference type="GO" id="GO:0003755">
    <property type="term" value="F:peptidyl-prolyl cis-trans isomerase activity"/>
    <property type="evidence" value="ECO:0007669"/>
    <property type="project" value="UniProtKB-UniRule"/>
</dbReference>
<gene>
    <name evidence="5" type="ORF">OP8BY_0338</name>
</gene>
<dbReference type="InterPro" id="IPR002130">
    <property type="entry name" value="Cyclophilin-type_PPIase_dom"/>
</dbReference>
<sequence length="190" mass="21126">MNKVIFIFFSLLLVFSISSLLAANPRILMKTSKGDIVIELFADKAPITVKNFLTYVGDKFYDGTIFHRVIKGFMIQGGGLTPDLQTKEEKRPPIKNEANNGLKNLRGTIAMARTPEIDSATCQFFINLVDNPFLDHVPNDPKKFGYAVFGKVIQGMEVVDAIAEVATTTKGMYRDVPVEPIIIISVTRIQ</sequence>
<dbReference type="AlphaFoldDB" id="A0A3E2BL36"/>
<organism evidence="5 6">
    <name type="scientific">Candidatus Saccharicenans subterraneus</name>
    <dbReference type="NCBI Taxonomy" id="2508984"/>
    <lineage>
        <taxon>Bacteria</taxon>
        <taxon>Candidatus Aminicenantota</taxon>
        <taxon>Candidatus Aminicenantia</taxon>
        <taxon>Candidatus Aminicenantales</taxon>
        <taxon>Candidatus Saccharicenantaceae</taxon>
        <taxon>Candidatus Saccharicenans</taxon>
    </lineage>
</organism>
<dbReference type="InterPro" id="IPR020892">
    <property type="entry name" value="Cyclophilin-type_PPIase_CS"/>
</dbReference>
<comment type="caution">
    <text evidence="5">The sequence shown here is derived from an EMBL/GenBank/DDBJ whole genome shotgun (WGS) entry which is preliminary data.</text>
</comment>
<dbReference type="PROSITE" id="PS00170">
    <property type="entry name" value="CSA_PPIASE_1"/>
    <property type="match status" value="1"/>
</dbReference>
<comment type="catalytic activity">
    <reaction evidence="3">
        <text>[protein]-peptidylproline (omega=180) = [protein]-peptidylproline (omega=0)</text>
        <dbReference type="Rhea" id="RHEA:16237"/>
        <dbReference type="Rhea" id="RHEA-COMP:10747"/>
        <dbReference type="Rhea" id="RHEA-COMP:10748"/>
        <dbReference type="ChEBI" id="CHEBI:83833"/>
        <dbReference type="ChEBI" id="CHEBI:83834"/>
        <dbReference type="EC" id="5.2.1.8"/>
    </reaction>
</comment>
<dbReference type="PRINTS" id="PR00153">
    <property type="entry name" value="CSAPPISMRASE"/>
</dbReference>
<proteinExistence type="inferred from homology"/>
<evidence type="ECO:0000313" key="5">
    <source>
        <dbReference type="EMBL" id="RFT15448.1"/>
    </source>
</evidence>
<dbReference type="Gene3D" id="2.40.100.10">
    <property type="entry name" value="Cyclophilin-like"/>
    <property type="match status" value="1"/>
</dbReference>
<comment type="function">
    <text evidence="3">PPIases accelerate the folding of proteins. It catalyzes the cis-trans isomerization of proline imidic peptide bonds in oligopeptides.</text>
</comment>
<evidence type="ECO:0000313" key="6">
    <source>
        <dbReference type="Proteomes" id="UP000257323"/>
    </source>
</evidence>
<dbReference type="PANTHER" id="PTHR43246">
    <property type="entry name" value="PEPTIDYL-PROLYL CIS-TRANS ISOMERASE CYP38, CHLOROPLASTIC"/>
    <property type="match status" value="1"/>
</dbReference>
<dbReference type="CDD" id="cd01920">
    <property type="entry name" value="cyclophilin_EcCYP_like"/>
    <property type="match status" value="1"/>
</dbReference>
<evidence type="ECO:0000256" key="3">
    <source>
        <dbReference type="RuleBase" id="RU363019"/>
    </source>
</evidence>
<dbReference type="EMBL" id="QUAH01000009">
    <property type="protein sequence ID" value="RFT15448.1"/>
    <property type="molecule type" value="Genomic_DNA"/>
</dbReference>
<feature type="domain" description="PPIase cyclophilin-type" evidence="4">
    <location>
        <begin position="34"/>
        <end position="188"/>
    </location>
</feature>
<name>A0A3E2BL36_9BACT</name>
<evidence type="ECO:0000259" key="4">
    <source>
        <dbReference type="PROSITE" id="PS50072"/>
    </source>
</evidence>
<dbReference type="Pfam" id="PF00160">
    <property type="entry name" value="Pro_isomerase"/>
    <property type="match status" value="1"/>
</dbReference>
<evidence type="ECO:0000256" key="2">
    <source>
        <dbReference type="ARBA" id="ARBA00023235"/>
    </source>
</evidence>
<reference evidence="5 6" key="1">
    <citation type="submission" date="2018-08" db="EMBL/GenBank/DDBJ databases">
        <title>Genome analysis of the thermophilic bacterium of the candidate phylum Aminicenantes from deep subsurface aquifer revealed its physiology and ecological role.</title>
        <authorList>
            <person name="Kadnikov V.V."/>
            <person name="Mardanov A.V."/>
            <person name="Beletsky A.V."/>
            <person name="Karnachuk O.V."/>
            <person name="Ravin N.V."/>
        </authorList>
    </citation>
    <scope>NUCLEOTIDE SEQUENCE [LARGE SCALE GENOMIC DNA]</scope>
    <source>
        <strain evidence="5">BY38</strain>
    </source>
</reference>
<comment type="similarity">
    <text evidence="3">Belongs to the cyclophilin-type PPIase family.</text>
</comment>
<keyword evidence="1 3" id="KW-0697">Rotamase</keyword>
<accession>A0A3E2BL36</accession>
<dbReference type="GO" id="GO:0006457">
    <property type="term" value="P:protein folding"/>
    <property type="evidence" value="ECO:0007669"/>
    <property type="project" value="InterPro"/>
</dbReference>
<dbReference type="EC" id="5.2.1.8" evidence="3"/>